<evidence type="ECO:0000256" key="1">
    <source>
        <dbReference type="SAM" id="MobiDB-lite"/>
    </source>
</evidence>
<dbReference type="AlphaFoldDB" id="A0AAV2YNW0"/>
<sequence>MATEGGGDDLYAGIDLSATTPKTDAAAVDEKAAGDTIGAVADRKRASSPPRKTEEPNAKRRALDSLDLNATIDKLKNHMLVDKKFAKASKLFCTLMSEKLTAKTAPAFLSALVEMIDAQRDVWSGKKEFVTLVDAVAAREELLSQEERQTLQDWKFLAHDHAQLFTDDTFQFVKAAKVVKARLEAVDEQSEPGIRKRELELVMPLLRTLFAKHTTAWAKAMVETVLQLATRKRLLFTDAQREEVDKWTKAIHERRHAPAIGRSAASEARRNTISHEEQLSSATGVKVGRSNHPLFNKDA</sequence>
<reference evidence="2" key="2">
    <citation type="journal article" date="2023" name="Microbiol Resour">
        <title>Decontamination and Annotation of the Draft Genome Sequence of the Oomycete Lagenidium giganteum ARSEF 373.</title>
        <authorList>
            <person name="Morgan W.R."/>
            <person name="Tartar A."/>
        </authorList>
    </citation>
    <scope>NUCLEOTIDE SEQUENCE</scope>
    <source>
        <strain evidence="2">ARSEF 373</strain>
    </source>
</reference>
<evidence type="ECO:0000313" key="2">
    <source>
        <dbReference type="EMBL" id="DAZ95049.1"/>
    </source>
</evidence>
<protein>
    <submittedName>
        <fullName evidence="2">Uncharacterized protein</fullName>
    </submittedName>
</protein>
<feature type="compositionally biased region" description="Basic and acidic residues" evidence="1">
    <location>
        <begin position="41"/>
        <end position="59"/>
    </location>
</feature>
<feature type="compositionally biased region" description="Basic and acidic residues" evidence="1">
    <location>
        <begin position="267"/>
        <end position="278"/>
    </location>
</feature>
<keyword evidence="3" id="KW-1185">Reference proteome</keyword>
<dbReference type="EMBL" id="DAKRPA010000220">
    <property type="protein sequence ID" value="DAZ95049.1"/>
    <property type="molecule type" value="Genomic_DNA"/>
</dbReference>
<feature type="region of interest" description="Disordered" evidence="1">
    <location>
        <begin position="261"/>
        <end position="299"/>
    </location>
</feature>
<gene>
    <name evidence="2" type="ORF">N0F65_002783</name>
</gene>
<comment type="caution">
    <text evidence="2">The sequence shown here is derived from an EMBL/GenBank/DDBJ whole genome shotgun (WGS) entry which is preliminary data.</text>
</comment>
<dbReference type="Proteomes" id="UP001146120">
    <property type="component" value="Unassembled WGS sequence"/>
</dbReference>
<name>A0AAV2YNW0_9STRA</name>
<evidence type="ECO:0000313" key="3">
    <source>
        <dbReference type="Proteomes" id="UP001146120"/>
    </source>
</evidence>
<dbReference type="PANTHER" id="PTHR36749:SF1">
    <property type="entry name" value="F7O18.3 PROTEIN"/>
    <property type="match status" value="1"/>
</dbReference>
<organism evidence="2 3">
    <name type="scientific">Lagenidium giganteum</name>
    <dbReference type="NCBI Taxonomy" id="4803"/>
    <lineage>
        <taxon>Eukaryota</taxon>
        <taxon>Sar</taxon>
        <taxon>Stramenopiles</taxon>
        <taxon>Oomycota</taxon>
        <taxon>Peronosporomycetes</taxon>
        <taxon>Pythiales</taxon>
        <taxon>Pythiaceae</taxon>
    </lineage>
</organism>
<reference evidence="2" key="1">
    <citation type="submission" date="2022-11" db="EMBL/GenBank/DDBJ databases">
        <authorList>
            <person name="Morgan W.R."/>
            <person name="Tartar A."/>
        </authorList>
    </citation>
    <scope>NUCLEOTIDE SEQUENCE</scope>
    <source>
        <strain evidence="2">ARSEF 373</strain>
    </source>
</reference>
<dbReference type="PANTHER" id="PTHR36749">
    <property type="entry name" value="F7O18.3 PROTEIN"/>
    <property type="match status" value="1"/>
</dbReference>
<proteinExistence type="predicted"/>
<accession>A0AAV2YNW0</accession>
<feature type="region of interest" description="Disordered" evidence="1">
    <location>
        <begin position="38"/>
        <end position="59"/>
    </location>
</feature>